<dbReference type="NCBIfam" id="TIGR01662">
    <property type="entry name" value="HAD-SF-IIIA"/>
    <property type="match status" value="1"/>
</dbReference>
<proteinExistence type="predicted"/>
<reference evidence="1 2" key="1">
    <citation type="submission" date="2023-07" db="EMBL/GenBank/DDBJ databases">
        <title>Genomic Encyclopedia of Type Strains, Phase IV (KMG-IV): sequencing the most valuable type-strain genomes for metagenomic binning, comparative biology and taxonomic classification.</title>
        <authorList>
            <person name="Goeker M."/>
        </authorList>
    </citation>
    <scope>NUCLEOTIDE SEQUENCE [LARGE SCALE GENOMIC DNA]</scope>
    <source>
        <strain evidence="1 2">DSM 16784</strain>
    </source>
</reference>
<dbReference type="InterPro" id="IPR010021">
    <property type="entry name" value="PGPP1/Gep4"/>
</dbReference>
<comment type="caution">
    <text evidence="1">The sequence shown here is derived from an EMBL/GenBank/DDBJ whole genome shotgun (WGS) entry which is preliminary data.</text>
</comment>
<evidence type="ECO:0000313" key="1">
    <source>
        <dbReference type="EMBL" id="MDQ0361671.1"/>
    </source>
</evidence>
<dbReference type="PANTHER" id="PTHR19288:SF25">
    <property type="entry name" value="PHOSPHATIDYLGLYCEROPHOSPHATASE GEP4, MITOCHONDRIAL"/>
    <property type="match status" value="1"/>
</dbReference>
<dbReference type="Gene3D" id="3.40.50.1000">
    <property type="entry name" value="HAD superfamily/HAD-like"/>
    <property type="match status" value="1"/>
</dbReference>
<dbReference type="PANTHER" id="PTHR19288">
    <property type="entry name" value="4-NITROPHENYLPHOSPHATASE-RELATED"/>
    <property type="match status" value="1"/>
</dbReference>
<evidence type="ECO:0000313" key="2">
    <source>
        <dbReference type="Proteomes" id="UP001230220"/>
    </source>
</evidence>
<keyword evidence="2" id="KW-1185">Reference proteome</keyword>
<dbReference type="Proteomes" id="UP001230220">
    <property type="component" value="Unassembled WGS sequence"/>
</dbReference>
<name>A0ABU0E4M7_9FIRM</name>
<dbReference type="EMBL" id="JAUSUR010000004">
    <property type="protein sequence ID" value="MDQ0361671.1"/>
    <property type="molecule type" value="Genomic_DNA"/>
</dbReference>
<protein>
    <submittedName>
        <fullName evidence="1">HAD superfamily phosphatase (TIGR01668 family)</fullName>
    </submittedName>
</protein>
<dbReference type="SUPFAM" id="SSF56784">
    <property type="entry name" value="HAD-like"/>
    <property type="match status" value="1"/>
</dbReference>
<dbReference type="InterPro" id="IPR006549">
    <property type="entry name" value="HAD-SF_hydro_IIIA"/>
</dbReference>
<dbReference type="RefSeq" id="WP_307408592.1">
    <property type="nucleotide sequence ID" value="NZ_JAUSUR010000004.1"/>
</dbReference>
<dbReference type="InterPro" id="IPR023214">
    <property type="entry name" value="HAD_sf"/>
</dbReference>
<accession>A0ABU0E4M7</accession>
<dbReference type="Pfam" id="PF00702">
    <property type="entry name" value="Hydrolase"/>
    <property type="match status" value="1"/>
</dbReference>
<dbReference type="NCBIfam" id="TIGR01668">
    <property type="entry name" value="YqeG_hyp_ppase"/>
    <property type="match status" value="1"/>
</dbReference>
<sequence>MIRLFKPFKYVRSFRSIDVDNLIEHKKKLVICDIDNTLVAHDEALPSQEAKDFIKRVQDAGLQICLISNNNKDRVKLFADALEVPYYGFAKKPLRLTYKQILKDYNMKPSDIVAVGDQLLTDVFGGNRMSIDTILTHPLVTRDLKTTKLNRRLENQIYRRLEKKNVMKRGVFDE</sequence>
<organism evidence="1 2">
    <name type="scientific">Breznakia pachnodae</name>
    <dbReference type="NCBI Taxonomy" id="265178"/>
    <lineage>
        <taxon>Bacteria</taxon>
        <taxon>Bacillati</taxon>
        <taxon>Bacillota</taxon>
        <taxon>Erysipelotrichia</taxon>
        <taxon>Erysipelotrichales</taxon>
        <taxon>Erysipelotrichaceae</taxon>
        <taxon>Breznakia</taxon>
    </lineage>
</organism>
<gene>
    <name evidence="1" type="ORF">J2S15_002421</name>
</gene>
<dbReference type="InterPro" id="IPR036412">
    <property type="entry name" value="HAD-like_sf"/>
</dbReference>